<keyword evidence="4" id="KW-0233">DNA recombination</keyword>
<gene>
    <name evidence="8" type="ORF">KKP3000_001472</name>
</gene>
<protein>
    <submittedName>
        <fullName evidence="8">Tyrosine-type recombinase/integrase</fullName>
    </submittedName>
</protein>
<feature type="domain" description="Core-binding (CB)" evidence="7">
    <location>
        <begin position="62"/>
        <end position="143"/>
    </location>
</feature>
<evidence type="ECO:0000259" key="7">
    <source>
        <dbReference type="PROSITE" id="PS51900"/>
    </source>
</evidence>
<dbReference type="InterPro" id="IPR050090">
    <property type="entry name" value="Tyrosine_recombinase_XerCD"/>
</dbReference>
<sequence length="376" mass="43213">MATGRIIERKNGYGYVISAGRDPVTGKYKQIWRTGFKTKAEARERLRRHLNEIADGNTPTDMTVSEWLKRWLNSECIDMKPSTITSYELCVNRYLNPRIGNIRLDKLNHTDINRMYAHYLKSLSSVTVHRIHRTLKAALNRAIKRGILNDSPMKRVDVPDRRSPKRNTLNVRQAKLMMEWLKHKGYVAYYGAFLATYGGLRLGEVCGLQWRDVDLERSTLYIRRARQRHKRRDILIEPKTADSTRDIVLPEFAINEMTAWKARLKNEMDIAGKPWSDEEYVVQLPGLKAPEPHAFAQGVKSALAALGLPIITFHDLRHTHATWLLESGVDLKTVSQRLGHSSIAVTADVYSHVTRKMQKEAMSKLEKMIGLEQAEK</sequence>
<dbReference type="InterPro" id="IPR002104">
    <property type="entry name" value="Integrase_catalytic"/>
</dbReference>
<dbReference type="InterPro" id="IPR028259">
    <property type="entry name" value="AP2-like_int_N"/>
</dbReference>
<evidence type="ECO:0000256" key="5">
    <source>
        <dbReference type="PROSITE-ProRule" id="PRU01248"/>
    </source>
</evidence>
<dbReference type="InterPro" id="IPR011010">
    <property type="entry name" value="DNA_brk_join_enz"/>
</dbReference>
<accession>A0ABV5AA02</accession>
<comment type="caution">
    <text evidence="8">The sequence shown here is derived from an EMBL/GenBank/DDBJ whole genome shotgun (WGS) entry which is preliminary data.</text>
</comment>
<dbReference type="CDD" id="cd01189">
    <property type="entry name" value="INT_ICEBs1_C_like"/>
    <property type="match status" value="1"/>
</dbReference>
<dbReference type="Pfam" id="PF00589">
    <property type="entry name" value="Phage_integrase"/>
    <property type="match status" value="1"/>
</dbReference>
<comment type="similarity">
    <text evidence="1">Belongs to the 'phage' integrase family.</text>
</comment>
<dbReference type="SUPFAM" id="SSF56349">
    <property type="entry name" value="DNA breaking-rejoining enzymes"/>
    <property type="match status" value="1"/>
</dbReference>
<evidence type="ECO:0000313" key="9">
    <source>
        <dbReference type="Proteomes" id="UP001579974"/>
    </source>
</evidence>
<feature type="domain" description="Tyr recombinase" evidence="6">
    <location>
        <begin position="162"/>
        <end position="363"/>
    </location>
</feature>
<name>A0ABV5AA02_9BACL</name>
<evidence type="ECO:0000256" key="1">
    <source>
        <dbReference type="ARBA" id="ARBA00008857"/>
    </source>
</evidence>
<dbReference type="RefSeq" id="WP_275475853.1">
    <property type="nucleotide sequence ID" value="NZ_CP162940.1"/>
</dbReference>
<evidence type="ECO:0000256" key="2">
    <source>
        <dbReference type="ARBA" id="ARBA00022908"/>
    </source>
</evidence>
<dbReference type="PROSITE" id="PS51898">
    <property type="entry name" value="TYR_RECOMBINASE"/>
    <property type="match status" value="1"/>
</dbReference>
<dbReference type="InterPro" id="IPR004107">
    <property type="entry name" value="Integrase_SAM-like_N"/>
</dbReference>
<evidence type="ECO:0000259" key="6">
    <source>
        <dbReference type="PROSITE" id="PS51898"/>
    </source>
</evidence>
<keyword evidence="3 5" id="KW-0238">DNA-binding</keyword>
<keyword evidence="9" id="KW-1185">Reference proteome</keyword>
<dbReference type="Pfam" id="PF14659">
    <property type="entry name" value="Phage_int_SAM_3"/>
    <property type="match status" value="1"/>
</dbReference>
<dbReference type="PROSITE" id="PS51900">
    <property type="entry name" value="CB"/>
    <property type="match status" value="1"/>
</dbReference>
<dbReference type="InterPro" id="IPR010998">
    <property type="entry name" value="Integrase_recombinase_N"/>
</dbReference>
<dbReference type="Gene3D" id="1.10.150.130">
    <property type="match status" value="1"/>
</dbReference>
<dbReference type="PANTHER" id="PTHR30349:SF64">
    <property type="entry name" value="PROPHAGE INTEGRASE INTD-RELATED"/>
    <property type="match status" value="1"/>
</dbReference>
<evidence type="ECO:0000313" key="8">
    <source>
        <dbReference type="EMBL" id="MFB5189033.1"/>
    </source>
</evidence>
<keyword evidence="2" id="KW-0229">DNA integration</keyword>
<reference evidence="8 9" key="1">
    <citation type="journal article" date="2024" name="Int. J. Mol. Sci.">
        <title>Exploration of Alicyclobacillus spp. Genome in Search of Antibiotic Resistance.</title>
        <authorList>
            <person name="Bucka-Kolendo J."/>
            <person name="Kiousi D.E."/>
            <person name="Dekowska A."/>
            <person name="Mikolajczuk-Szczyrba A."/>
            <person name="Karadedos D.M."/>
            <person name="Michael P."/>
            <person name="Galanis A."/>
            <person name="Sokolowska B."/>
        </authorList>
    </citation>
    <scope>NUCLEOTIDE SEQUENCE [LARGE SCALE GENOMIC DNA]</scope>
    <source>
        <strain evidence="8 9">KKP 3000</strain>
    </source>
</reference>
<dbReference type="PANTHER" id="PTHR30349">
    <property type="entry name" value="PHAGE INTEGRASE-RELATED"/>
    <property type="match status" value="1"/>
</dbReference>
<dbReference type="InterPro" id="IPR044068">
    <property type="entry name" value="CB"/>
</dbReference>
<proteinExistence type="inferred from homology"/>
<dbReference type="Proteomes" id="UP001579974">
    <property type="component" value="Unassembled WGS sequence"/>
</dbReference>
<dbReference type="EMBL" id="JBDXSU010000001">
    <property type="protein sequence ID" value="MFB5189033.1"/>
    <property type="molecule type" value="Genomic_DNA"/>
</dbReference>
<evidence type="ECO:0000256" key="3">
    <source>
        <dbReference type="ARBA" id="ARBA00023125"/>
    </source>
</evidence>
<evidence type="ECO:0000256" key="4">
    <source>
        <dbReference type="ARBA" id="ARBA00023172"/>
    </source>
</evidence>
<dbReference type="InterPro" id="IPR013762">
    <property type="entry name" value="Integrase-like_cat_sf"/>
</dbReference>
<organism evidence="8 9">
    <name type="scientific">Alicyclobacillus fastidiosus</name>
    <dbReference type="NCBI Taxonomy" id="392011"/>
    <lineage>
        <taxon>Bacteria</taxon>
        <taxon>Bacillati</taxon>
        <taxon>Bacillota</taxon>
        <taxon>Bacilli</taxon>
        <taxon>Bacillales</taxon>
        <taxon>Alicyclobacillaceae</taxon>
        <taxon>Alicyclobacillus</taxon>
    </lineage>
</organism>
<dbReference type="Pfam" id="PF14657">
    <property type="entry name" value="Arm-DNA-bind_4"/>
    <property type="match status" value="1"/>
</dbReference>
<dbReference type="Gene3D" id="1.10.443.10">
    <property type="entry name" value="Intergrase catalytic core"/>
    <property type="match status" value="1"/>
</dbReference>